<accession>A0ABU1Z902</accession>
<dbReference type="Proteomes" id="UP001180536">
    <property type="component" value="Unassembled WGS sequence"/>
</dbReference>
<dbReference type="Pfam" id="PF14559">
    <property type="entry name" value="TPR_19"/>
    <property type="match status" value="4"/>
</dbReference>
<feature type="repeat" description="TPR" evidence="3">
    <location>
        <begin position="203"/>
        <end position="236"/>
    </location>
</feature>
<sequence length="935" mass="100263">MTRHPASLSGLLAALLIAVAPVAEAQDAAKAARFYEDALQRYEKRDIPGAIVQLKNALQADKSQLPVHVLLGKALLANSQPTAAEFQLGEAIRLGVNRAEVAVALAMAMNNQGKQPQMLEDPRLQPAGLPPGIQQPLLLERALAQSDLGDIKSALATVLQARGLNAAEPNTWIAEVPLRVRNRQFTEALAAADQALKLAPDNAEALYQKGAAFHAMNQVTQALSAYERAVQVQPTHAETRLARAGLLIDLNRDAEALAEVDELQRIKPNDPRGTYLRALLADRAGNAAAAKTALKKITELLDPVPIEYIRYRPQLLMLNGLAHYSLGELEKAKPFLELATRQQAGNPLVKLLAHVAIAESNPNRAGELLEGYVKAHPGDGQALLMLASVHMNQGKHARAVALMQEALKAKDSADYRTALGLSLLQSGKAALGADELAKAYQADPKQTYAGLALATVHLREGRVAKALAVADGLVRANPDNATVLMVQAFAKAQADDPAGARAGYEKALQLDPNLIDAKLGLARLDGKTGHFDAANRRLRDVLKTQERNVNVLLELALLHELWGKPDEALKWLESAAAASGARETRADFALVAWHLRTRQPGRAVEAAKILLGKLPEDVEALLAYAGAQAANGDPAGAKTTLTNAGRRAAFDAPRLVEVARQQIAVKDLSGAAYNLDKALTAAPDAVPALAMMSSVNLAQGDAAAAERRARQVIQASPKSAMGYNLLAEVAHFRGQSDVALEALRKAHEADKSQASLSKLMRATFNQQGAKPALELGDTWLKRNPNDLAVRSVMAEIQLRGSDFASARRQYEAILKQRPNHAETLNNLANVLMETRDPGAVAMAERALKADSQNPLLMDTAGWANHLAGNNDRALQLLREARLRAPDVADIRYHLGAVLAKVGRGAEAREELQAALRVNVKFSSVEAARKLLATLN</sequence>
<comment type="caution">
    <text evidence="5">The sequence shown here is derived from an EMBL/GenBank/DDBJ whole genome shotgun (WGS) entry which is preliminary data.</text>
</comment>
<protein>
    <submittedName>
        <fullName evidence="5">PEP-CTERM system TPR-repeat lipoprotein</fullName>
    </submittedName>
</protein>
<dbReference type="SUPFAM" id="SSF48452">
    <property type="entry name" value="TPR-like"/>
    <property type="match status" value="4"/>
</dbReference>
<keyword evidence="5" id="KW-0449">Lipoprotein</keyword>
<proteinExistence type="predicted"/>
<evidence type="ECO:0000313" key="5">
    <source>
        <dbReference type="EMBL" id="MDR7296536.1"/>
    </source>
</evidence>
<dbReference type="InterPro" id="IPR050498">
    <property type="entry name" value="Ycf3"/>
</dbReference>
<dbReference type="InterPro" id="IPR014266">
    <property type="entry name" value="PEP-CTERM_TPR_PrsT"/>
</dbReference>
<evidence type="ECO:0000256" key="2">
    <source>
        <dbReference type="ARBA" id="ARBA00022803"/>
    </source>
</evidence>
<dbReference type="InterPro" id="IPR019734">
    <property type="entry name" value="TPR_rpt"/>
</dbReference>
<dbReference type="Pfam" id="PF13432">
    <property type="entry name" value="TPR_16"/>
    <property type="match status" value="5"/>
</dbReference>
<dbReference type="NCBIfam" id="TIGR02917">
    <property type="entry name" value="PEP_TPR_lipo"/>
    <property type="match status" value="1"/>
</dbReference>
<dbReference type="RefSeq" id="WP_310343932.1">
    <property type="nucleotide sequence ID" value="NZ_JAVDXQ010000002.1"/>
</dbReference>
<keyword evidence="1" id="KW-0677">Repeat</keyword>
<gene>
    <name evidence="5" type="ORF">J2X16_001875</name>
</gene>
<evidence type="ECO:0000256" key="1">
    <source>
        <dbReference type="ARBA" id="ARBA00022737"/>
    </source>
</evidence>
<feature type="signal peptide" evidence="4">
    <location>
        <begin position="1"/>
        <end position="25"/>
    </location>
</feature>
<keyword evidence="4" id="KW-0732">Signal</keyword>
<dbReference type="SMART" id="SM00028">
    <property type="entry name" value="TPR"/>
    <property type="match status" value="12"/>
</dbReference>
<evidence type="ECO:0000256" key="4">
    <source>
        <dbReference type="SAM" id="SignalP"/>
    </source>
</evidence>
<keyword evidence="2 3" id="KW-0802">TPR repeat</keyword>
<dbReference type="PANTHER" id="PTHR44858:SF1">
    <property type="entry name" value="UDP-N-ACETYLGLUCOSAMINE--PEPTIDE N-ACETYLGLUCOSAMINYLTRANSFERASE SPINDLY-RELATED"/>
    <property type="match status" value="1"/>
</dbReference>
<evidence type="ECO:0000256" key="3">
    <source>
        <dbReference type="PROSITE-ProRule" id="PRU00339"/>
    </source>
</evidence>
<dbReference type="PROSITE" id="PS50005">
    <property type="entry name" value="TPR"/>
    <property type="match status" value="1"/>
</dbReference>
<keyword evidence="6" id="KW-1185">Reference proteome</keyword>
<name>A0ABU1Z902_9BURK</name>
<feature type="chain" id="PRO_5046589350" evidence="4">
    <location>
        <begin position="26"/>
        <end position="935"/>
    </location>
</feature>
<dbReference type="PANTHER" id="PTHR44858">
    <property type="entry name" value="TETRATRICOPEPTIDE REPEAT PROTEIN 6"/>
    <property type="match status" value="1"/>
</dbReference>
<reference evidence="5 6" key="1">
    <citation type="submission" date="2023-07" db="EMBL/GenBank/DDBJ databases">
        <title>Sorghum-associated microbial communities from plants grown in Nebraska, USA.</title>
        <authorList>
            <person name="Schachtman D."/>
        </authorList>
    </citation>
    <scope>NUCLEOTIDE SEQUENCE [LARGE SCALE GENOMIC DNA]</scope>
    <source>
        <strain evidence="5 6">BE310</strain>
    </source>
</reference>
<dbReference type="EMBL" id="JAVDXQ010000002">
    <property type="protein sequence ID" value="MDR7296536.1"/>
    <property type="molecule type" value="Genomic_DNA"/>
</dbReference>
<evidence type="ECO:0000313" key="6">
    <source>
        <dbReference type="Proteomes" id="UP001180536"/>
    </source>
</evidence>
<dbReference type="PROSITE" id="PS50293">
    <property type="entry name" value="TPR_REGION"/>
    <property type="match status" value="1"/>
</dbReference>
<dbReference type="InterPro" id="IPR011990">
    <property type="entry name" value="TPR-like_helical_dom_sf"/>
</dbReference>
<dbReference type="Gene3D" id="1.25.40.10">
    <property type="entry name" value="Tetratricopeptide repeat domain"/>
    <property type="match status" value="4"/>
</dbReference>
<organism evidence="5 6">
    <name type="scientific">Pelomonas aquatica</name>
    <dbReference type="NCBI Taxonomy" id="431058"/>
    <lineage>
        <taxon>Bacteria</taxon>
        <taxon>Pseudomonadati</taxon>
        <taxon>Pseudomonadota</taxon>
        <taxon>Betaproteobacteria</taxon>
        <taxon>Burkholderiales</taxon>
        <taxon>Sphaerotilaceae</taxon>
        <taxon>Roseateles</taxon>
    </lineage>
</organism>